<reference evidence="2 3" key="1">
    <citation type="submission" date="2019-02" db="EMBL/GenBank/DDBJ databases">
        <title>Arundinibacter roseus gen. nov., sp. nov., a new member of the family Cytophagaceae.</title>
        <authorList>
            <person name="Szuroczki S."/>
            <person name="Khayer B."/>
            <person name="Sproer C."/>
            <person name="Toumi M."/>
            <person name="Szabo A."/>
            <person name="Felfoldi T."/>
            <person name="Schumann P."/>
            <person name="Toth E."/>
        </authorList>
    </citation>
    <scope>NUCLEOTIDE SEQUENCE [LARGE SCALE GENOMIC DNA]</scope>
    <source>
        <strain evidence="2 3">DMA-k-7a</strain>
    </source>
</reference>
<dbReference type="Gene3D" id="3.30.565.60">
    <property type="match status" value="1"/>
</dbReference>
<name>A0A4R4KRT3_9BACT</name>
<dbReference type="Pfam" id="PF04326">
    <property type="entry name" value="SLFN_AlbA_2"/>
    <property type="match status" value="1"/>
</dbReference>
<dbReference type="Proteomes" id="UP000295706">
    <property type="component" value="Unassembled WGS sequence"/>
</dbReference>
<comment type="caution">
    <text evidence="2">The sequence shown here is derived from an EMBL/GenBank/DDBJ whole genome shotgun (WGS) entry which is preliminary data.</text>
</comment>
<dbReference type="PANTHER" id="PTHR30595">
    <property type="entry name" value="GLPR-RELATED TRANSCRIPTIONAL REPRESSOR"/>
    <property type="match status" value="1"/>
</dbReference>
<dbReference type="Gene3D" id="3.30.950.30">
    <property type="entry name" value="Schlafen, AAA domain"/>
    <property type="match status" value="1"/>
</dbReference>
<evidence type="ECO:0000313" key="2">
    <source>
        <dbReference type="EMBL" id="TDB69141.1"/>
    </source>
</evidence>
<sequence length="596" mass="67809">MTLAELKQLKESENKVEFKESKGGNYSVKGGTKVDPKDRRKCIIGYVVAFANEGGGYLVFGVHDMHPHKIVGTNQSLGAVGKLEQDIYREKQIRVDISELYEDDKRVLVIKVPARPAGKVYKFEDVPLMRVGEELLPMPDEHYLKIIQEQEPDFSETMCEALNLSDLNEEAIQKMKEAYAEKQRNPLFLTQSNEQCLIDLHLIKGTKVTYAALILLGKEEVIRRLLPQAAIFLEYRKDIGQITFDDRKLFYQPYFLAIEKLWDAINLRNGNVPVQQGPYIFDIPFFNNEVIREAVNNAVAHRDYRRSSEVVIKQFTQALHLISPGGFPIGVTIDNLLTVSSTPRNRLLAEVLAKTGIVERSGQGIDKIFYQSVAEAKGLPDYSNTDDFQVELRLSAIVKDKAFALFIKQLQKDRQDDKKLSVKEILVLEAVREGKTKTELDRNIVEKLVIEGLLEKQGKTSNQTICLSRAYYAFTNKEVDYTKNIPVDESYVMMKINQYLAAWKKAKMGKFVELFDGHLTRDQVKSLIYKLSDPKTGFLEFTGTGSGREYFISKKAVSGGKLIERAIRLGLEVMEKSGEIKVESTKKTQDLHKKED</sequence>
<dbReference type="GO" id="GO:0004386">
    <property type="term" value="F:helicase activity"/>
    <property type="evidence" value="ECO:0007669"/>
    <property type="project" value="UniProtKB-KW"/>
</dbReference>
<dbReference type="InterPro" id="IPR038461">
    <property type="entry name" value="Schlafen_AlbA_2_dom_sf"/>
</dbReference>
<dbReference type="OrthoDB" id="9768354at2"/>
<proteinExistence type="predicted"/>
<accession>A0A4R4KRT3</accession>
<dbReference type="RefSeq" id="WP_132113941.1">
    <property type="nucleotide sequence ID" value="NZ_SMJU01000001.1"/>
</dbReference>
<dbReference type="InterPro" id="IPR038475">
    <property type="entry name" value="RecG_C_sf"/>
</dbReference>
<gene>
    <name evidence="2" type="ORF">EZE20_02055</name>
</gene>
<organism evidence="2 3">
    <name type="scientific">Arundinibacter roseus</name>
    <dbReference type="NCBI Taxonomy" id="2070510"/>
    <lineage>
        <taxon>Bacteria</taxon>
        <taxon>Pseudomonadati</taxon>
        <taxon>Bacteroidota</taxon>
        <taxon>Cytophagia</taxon>
        <taxon>Cytophagales</taxon>
        <taxon>Spirosomataceae</taxon>
        <taxon>Arundinibacter</taxon>
    </lineage>
</organism>
<keyword evidence="2" id="KW-0378">Hydrolase</keyword>
<protein>
    <submittedName>
        <fullName evidence="2">ATP-dependent DNA helicase RecG</fullName>
    </submittedName>
</protein>
<dbReference type="AlphaFoldDB" id="A0A4R4KRT3"/>
<dbReference type="PANTHER" id="PTHR30595:SF6">
    <property type="entry name" value="SCHLAFEN ALBA-2 DOMAIN-CONTAINING PROTEIN"/>
    <property type="match status" value="1"/>
</dbReference>
<feature type="domain" description="Schlafen AlbA-2" evidence="1">
    <location>
        <begin position="14"/>
        <end position="137"/>
    </location>
</feature>
<dbReference type="EMBL" id="SMJU01000001">
    <property type="protein sequence ID" value="TDB69141.1"/>
    <property type="molecule type" value="Genomic_DNA"/>
</dbReference>
<dbReference type="Pfam" id="PF13749">
    <property type="entry name" value="HATPase_c_4"/>
    <property type="match status" value="1"/>
</dbReference>
<dbReference type="InterPro" id="IPR007421">
    <property type="entry name" value="Schlafen_AlbA_2_dom"/>
</dbReference>
<keyword evidence="2" id="KW-0347">Helicase</keyword>
<keyword evidence="3" id="KW-1185">Reference proteome</keyword>
<keyword evidence="2" id="KW-0067">ATP-binding</keyword>
<keyword evidence="2" id="KW-0547">Nucleotide-binding</keyword>
<evidence type="ECO:0000313" key="3">
    <source>
        <dbReference type="Proteomes" id="UP000295706"/>
    </source>
</evidence>
<evidence type="ECO:0000259" key="1">
    <source>
        <dbReference type="Pfam" id="PF04326"/>
    </source>
</evidence>